<dbReference type="AlphaFoldDB" id="A0A2N3QVM4"/>
<dbReference type="EMBL" id="PCHA01000014">
    <property type="protein sequence ID" value="PKU96180.1"/>
    <property type="molecule type" value="Genomic_DNA"/>
</dbReference>
<name>A0A2N3QVM4_9BIFI</name>
<dbReference type="RefSeq" id="WP_101430609.1">
    <property type="nucleotide sequence ID" value="NZ_PCHA01000014.1"/>
</dbReference>
<accession>A0A2N3QVM4</accession>
<evidence type="ECO:0000313" key="2">
    <source>
        <dbReference type="Proteomes" id="UP000233722"/>
    </source>
</evidence>
<sequence>MIEARANALRKALHGRPNYGPLRMALYKVAPTLMVCSDYLAGDLCGAYIDEVETIIVDRRLTMDVKKCVLVHELMHWARADDRCGIRDELMVRRMTAEALIDEHAYRRAESMYEGCSALIADELSVTQEIVEDYKMLLSIRMCRPYSIQV</sequence>
<reference evidence="1 2" key="1">
    <citation type="submission" date="2017-10" db="EMBL/GenBank/DDBJ databases">
        <title>Bifidobacterium genomics.</title>
        <authorList>
            <person name="Lugli G.A."/>
            <person name="Milani C."/>
            <person name="Mancabelli L."/>
        </authorList>
    </citation>
    <scope>NUCLEOTIDE SEQUENCE [LARGE SCALE GENOMIC DNA]</scope>
    <source>
        <strain evidence="1 2">1747B</strain>
    </source>
</reference>
<proteinExistence type="predicted"/>
<organism evidence="1 2">
    <name type="scientific">Bifidobacterium pseudolongum subsp. globosum</name>
    <dbReference type="NCBI Taxonomy" id="1690"/>
    <lineage>
        <taxon>Bacteria</taxon>
        <taxon>Bacillati</taxon>
        <taxon>Actinomycetota</taxon>
        <taxon>Actinomycetes</taxon>
        <taxon>Bifidobacteriales</taxon>
        <taxon>Bifidobacteriaceae</taxon>
        <taxon>Bifidobacterium</taxon>
    </lineage>
</organism>
<comment type="caution">
    <text evidence="1">The sequence shown here is derived from an EMBL/GenBank/DDBJ whole genome shotgun (WGS) entry which is preliminary data.</text>
</comment>
<evidence type="ECO:0008006" key="3">
    <source>
        <dbReference type="Google" id="ProtNLM"/>
    </source>
</evidence>
<dbReference type="Proteomes" id="UP000233722">
    <property type="component" value="Unassembled WGS sequence"/>
</dbReference>
<gene>
    <name evidence="1" type="ORF">CQR45_0302</name>
</gene>
<protein>
    <recommendedName>
        <fullName evidence="3">IrrE N-terminal-like domain-containing protein</fullName>
    </recommendedName>
</protein>
<evidence type="ECO:0000313" key="1">
    <source>
        <dbReference type="EMBL" id="PKU96180.1"/>
    </source>
</evidence>